<dbReference type="EMBL" id="JACHNC010000001">
    <property type="protein sequence ID" value="MBB4755163.1"/>
    <property type="molecule type" value="Genomic_DNA"/>
</dbReference>
<sequence length="77" mass="8669">MMVQQHWWNGSSTARFRRDVYIRSDGSQWDVLVQIGGTAGSYRVQQCPGRGTAQIVADAWRGSNEAWQELKPQATAD</sequence>
<dbReference type="Proteomes" id="UP000590511">
    <property type="component" value="Unassembled WGS sequence"/>
</dbReference>
<accession>A0A7W7MM29</accession>
<dbReference type="AlphaFoldDB" id="A0A7W7MM29"/>
<gene>
    <name evidence="1" type="ORF">Alo02nite_83050</name>
    <name evidence="2" type="ORF">BJ964_009324</name>
</gene>
<evidence type="ECO:0000313" key="3">
    <source>
        <dbReference type="Proteomes" id="UP000590511"/>
    </source>
</evidence>
<dbReference type="EMBL" id="BOMP01000161">
    <property type="protein sequence ID" value="GIE45407.1"/>
    <property type="molecule type" value="Genomic_DNA"/>
</dbReference>
<evidence type="ECO:0000313" key="2">
    <source>
        <dbReference type="EMBL" id="MBB4755163.1"/>
    </source>
</evidence>
<evidence type="ECO:0000313" key="4">
    <source>
        <dbReference type="Proteomes" id="UP000631312"/>
    </source>
</evidence>
<proteinExistence type="predicted"/>
<protein>
    <submittedName>
        <fullName evidence="2">Uncharacterized protein</fullName>
    </submittedName>
</protein>
<comment type="caution">
    <text evidence="2">The sequence shown here is derived from an EMBL/GenBank/DDBJ whole genome shotgun (WGS) entry which is preliminary data.</text>
</comment>
<keyword evidence="4" id="KW-1185">Reference proteome</keyword>
<dbReference type="Proteomes" id="UP000631312">
    <property type="component" value="Unassembled WGS sequence"/>
</dbReference>
<evidence type="ECO:0000313" key="1">
    <source>
        <dbReference type="EMBL" id="GIE45407.1"/>
    </source>
</evidence>
<reference evidence="1 4" key="2">
    <citation type="submission" date="2021-01" db="EMBL/GenBank/DDBJ databases">
        <title>Whole genome shotgun sequence of Actinoplanes lobatus NBRC 12513.</title>
        <authorList>
            <person name="Komaki H."/>
            <person name="Tamura T."/>
        </authorList>
    </citation>
    <scope>NUCLEOTIDE SEQUENCE [LARGE SCALE GENOMIC DNA]</scope>
    <source>
        <strain evidence="1 4">NBRC 12513</strain>
    </source>
</reference>
<reference evidence="2 3" key="1">
    <citation type="submission" date="2020-08" db="EMBL/GenBank/DDBJ databases">
        <title>Sequencing the genomes of 1000 actinobacteria strains.</title>
        <authorList>
            <person name="Klenk H.-P."/>
        </authorList>
    </citation>
    <scope>NUCLEOTIDE SEQUENCE [LARGE SCALE GENOMIC DNA]</scope>
    <source>
        <strain evidence="2 3">DSM 43150</strain>
    </source>
</reference>
<name>A0A7W7MM29_9ACTN</name>
<dbReference type="RefSeq" id="WP_188126607.1">
    <property type="nucleotide sequence ID" value="NZ_BOMP01000161.1"/>
</dbReference>
<organism evidence="2 3">
    <name type="scientific">Actinoplanes lobatus</name>
    <dbReference type="NCBI Taxonomy" id="113568"/>
    <lineage>
        <taxon>Bacteria</taxon>
        <taxon>Bacillati</taxon>
        <taxon>Actinomycetota</taxon>
        <taxon>Actinomycetes</taxon>
        <taxon>Micromonosporales</taxon>
        <taxon>Micromonosporaceae</taxon>
        <taxon>Actinoplanes</taxon>
    </lineage>
</organism>